<protein>
    <submittedName>
        <fullName evidence="2">Phosphoserine phosphatase</fullName>
    </submittedName>
</protein>
<name>R1IAZ2_9GAMM</name>
<keyword evidence="1" id="KW-0472">Membrane</keyword>
<evidence type="ECO:0000256" key="1">
    <source>
        <dbReference type="SAM" id="Phobius"/>
    </source>
</evidence>
<dbReference type="NCBIfam" id="TIGR01490">
    <property type="entry name" value="HAD-SF-IB-hyp1"/>
    <property type="match status" value="1"/>
</dbReference>
<dbReference type="InterPro" id="IPR036412">
    <property type="entry name" value="HAD-like_sf"/>
</dbReference>
<dbReference type="InterPro" id="IPR023214">
    <property type="entry name" value="HAD_sf"/>
</dbReference>
<dbReference type="PANTHER" id="PTHR43344:SF14">
    <property type="entry name" value="HAD-IB FAMILY HYDROLASE"/>
    <property type="match status" value="1"/>
</dbReference>
<accession>R1IAZ2</accession>
<dbReference type="SUPFAM" id="SSF56784">
    <property type="entry name" value="HAD-like"/>
    <property type="match status" value="1"/>
</dbReference>
<dbReference type="RefSeq" id="WP_002541205.1">
    <property type="nucleotide sequence ID" value="NZ_ANFM02000039.1"/>
</dbReference>
<reference evidence="2 3" key="1">
    <citation type="journal article" date="2014" name="PLoS ONE">
        <title>Grimontia indica AK16(T), sp. nov., Isolated from a Seawater Sample Reports the Presence of Pathogenic Genes Similar to Vibrio Genus.</title>
        <authorList>
            <person name="Singh A."/>
            <person name="Vaidya B."/>
            <person name="Khatri I."/>
            <person name="Srinivas T.N."/>
            <person name="Subramanian S."/>
            <person name="Korpole S."/>
            <person name="Pinnaka A.K."/>
        </authorList>
    </citation>
    <scope>NUCLEOTIDE SEQUENCE [LARGE SCALE GENOMIC DNA]</scope>
    <source>
        <strain evidence="2 3">AK16</strain>
    </source>
</reference>
<keyword evidence="3" id="KW-1185">Reference proteome</keyword>
<dbReference type="Pfam" id="PF12710">
    <property type="entry name" value="HAD"/>
    <property type="match status" value="1"/>
</dbReference>
<dbReference type="Gene3D" id="3.40.50.1000">
    <property type="entry name" value="HAD superfamily/HAD-like"/>
    <property type="match status" value="1"/>
</dbReference>
<feature type="transmembrane region" description="Helical" evidence="1">
    <location>
        <begin position="31"/>
        <end position="49"/>
    </location>
</feature>
<sequence length="206" mass="23065">MNLALFDFDGTITTEDTFTAFLFYATPKRRLAIGFALVWPVILLYKLGLLPARKTRPVLAYVAFWHRREADVDLIAKRFADEYLTTVLRPDSMEMLAEHKANSDDVYLVSATLNIYLQHFCQKQGIKLLCSTMEVKNGRFTGRYVKGDCSCENKAIAVKDAVDLSSYSMVFAYGDTDEDLPMLDLADKKVMCGKPLATGSGKSSSN</sequence>
<organism evidence="2 3">
    <name type="scientific">Grimontia indica</name>
    <dbReference type="NCBI Taxonomy" id="1056512"/>
    <lineage>
        <taxon>Bacteria</taxon>
        <taxon>Pseudomonadati</taxon>
        <taxon>Pseudomonadota</taxon>
        <taxon>Gammaproteobacteria</taxon>
        <taxon>Vibrionales</taxon>
        <taxon>Vibrionaceae</taxon>
        <taxon>Grimontia</taxon>
    </lineage>
</organism>
<gene>
    <name evidence="2" type="ORF">D515_03388</name>
</gene>
<dbReference type="GO" id="GO:0006564">
    <property type="term" value="P:L-serine biosynthetic process"/>
    <property type="evidence" value="ECO:0007669"/>
    <property type="project" value="TreeGrafter"/>
</dbReference>
<dbReference type="PANTHER" id="PTHR43344">
    <property type="entry name" value="PHOSPHOSERINE PHOSPHATASE"/>
    <property type="match status" value="1"/>
</dbReference>
<dbReference type="GO" id="GO:0005737">
    <property type="term" value="C:cytoplasm"/>
    <property type="evidence" value="ECO:0007669"/>
    <property type="project" value="TreeGrafter"/>
</dbReference>
<dbReference type="EMBL" id="ANFM02000039">
    <property type="protein sequence ID" value="EOD77911.1"/>
    <property type="molecule type" value="Genomic_DNA"/>
</dbReference>
<dbReference type="InterPro" id="IPR050582">
    <property type="entry name" value="HAD-like_SerB"/>
</dbReference>
<comment type="caution">
    <text evidence="2">The sequence shown here is derived from an EMBL/GenBank/DDBJ whole genome shotgun (WGS) entry which is preliminary data.</text>
</comment>
<dbReference type="AlphaFoldDB" id="R1IAZ2"/>
<dbReference type="NCBIfam" id="TIGR01488">
    <property type="entry name" value="HAD-SF-IB"/>
    <property type="match status" value="1"/>
</dbReference>
<keyword evidence="1" id="KW-1133">Transmembrane helix</keyword>
<dbReference type="GO" id="GO:0000287">
    <property type="term" value="F:magnesium ion binding"/>
    <property type="evidence" value="ECO:0007669"/>
    <property type="project" value="TreeGrafter"/>
</dbReference>
<dbReference type="CDD" id="cd02612">
    <property type="entry name" value="HAD_PGPPase"/>
    <property type="match status" value="1"/>
</dbReference>
<keyword evidence="1" id="KW-0812">Transmembrane</keyword>
<evidence type="ECO:0000313" key="2">
    <source>
        <dbReference type="EMBL" id="EOD77911.1"/>
    </source>
</evidence>
<dbReference type="Proteomes" id="UP000011223">
    <property type="component" value="Unassembled WGS sequence"/>
</dbReference>
<dbReference type="InterPro" id="IPR006385">
    <property type="entry name" value="HAD_hydro_SerB1"/>
</dbReference>
<dbReference type="eggNOG" id="COG0560">
    <property type="taxonomic scope" value="Bacteria"/>
</dbReference>
<proteinExistence type="predicted"/>
<dbReference type="Gene3D" id="1.20.1440.100">
    <property type="entry name" value="SG protein - dephosphorylation function"/>
    <property type="match status" value="1"/>
</dbReference>
<evidence type="ECO:0000313" key="3">
    <source>
        <dbReference type="Proteomes" id="UP000011223"/>
    </source>
</evidence>
<dbReference type="GO" id="GO:0036424">
    <property type="term" value="F:L-phosphoserine phosphatase activity"/>
    <property type="evidence" value="ECO:0007669"/>
    <property type="project" value="TreeGrafter"/>
</dbReference>